<dbReference type="InterPro" id="IPR025877">
    <property type="entry name" value="MobA-like_NTP_Trfase"/>
</dbReference>
<dbReference type="PANTHER" id="PTHR43777">
    <property type="entry name" value="MOLYBDENUM COFACTOR CYTIDYLYLTRANSFERASE"/>
    <property type="match status" value="1"/>
</dbReference>
<evidence type="ECO:0000313" key="3">
    <source>
        <dbReference type="Proteomes" id="UP000050501"/>
    </source>
</evidence>
<comment type="caution">
    <text evidence="2">The sequence shown here is derived from an EMBL/GenBank/DDBJ whole genome shotgun (WGS) entry which is preliminary data.</text>
</comment>
<dbReference type="InterPro" id="IPR029044">
    <property type="entry name" value="Nucleotide-diphossugar_trans"/>
</dbReference>
<gene>
    <name evidence="2" type="ORF">ADN01_14265</name>
</gene>
<dbReference type="PANTHER" id="PTHR43777:SF1">
    <property type="entry name" value="MOLYBDENUM COFACTOR CYTIDYLYLTRANSFERASE"/>
    <property type="match status" value="1"/>
</dbReference>
<organism evidence="2 3">
    <name type="scientific">Levilinea saccharolytica</name>
    <dbReference type="NCBI Taxonomy" id="229921"/>
    <lineage>
        <taxon>Bacteria</taxon>
        <taxon>Bacillati</taxon>
        <taxon>Chloroflexota</taxon>
        <taxon>Anaerolineae</taxon>
        <taxon>Anaerolineales</taxon>
        <taxon>Anaerolineaceae</taxon>
        <taxon>Levilinea</taxon>
    </lineage>
</organism>
<reference evidence="2 3" key="1">
    <citation type="submission" date="2015-07" db="EMBL/GenBank/DDBJ databases">
        <title>Genome sequence of Levilinea saccharolytica DSM 16555.</title>
        <authorList>
            <person name="Hemp J."/>
            <person name="Ward L.M."/>
            <person name="Pace L.A."/>
            <person name="Fischer W.W."/>
        </authorList>
    </citation>
    <scope>NUCLEOTIDE SEQUENCE [LARGE SCALE GENOMIC DNA]</scope>
    <source>
        <strain evidence="2 3">KIBI-1</strain>
    </source>
</reference>
<dbReference type="CDD" id="cd04182">
    <property type="entry name" value="GT_2_like_f"/>
    <property type="match status" value="1"/>
</dbReference>
<accession>A0A0P6XI71</accession>
<dbReference type="STRING" id="229921.ADN01_14265"/>
<dbReference type="Proteomes" id="UP000050501">
    <property type="component" value="Unassembled WGS sequence"/>
</dbReference>
<dbReference type="Gene3D" id="3.90.550.10">
    <property type="entry name" value="Spore Coat Polysaccharide Biosynthesis Protein SpsA, Chain A"/>
    <property type="match status" value="1"/>
</dbReference>
<feature type="domain" description="MobA-like NTP transferase" evidence="1">
    <location>
        <begin position="9"/>
        <end position="166"/>
    </location>
</feature>
<proteinExistence type="predicted"/>
<evidence type="ECO:0000313" key="2">
    <source>
        <dbReference type="EMBL" id="KPL79559.1"/>
    </source>
</evidence>
<protein>
    <recommendedName>
        <fullName evidence="1">MobA-like NTP transferase domain-containing protein</fullName>
    </recommendedName>
</protein>
<dbReference type="Pfam" id="PF12804">
    <property type="entry name" value="NTP_transf_3"/>
    <property type="match status" value="1"/>
</dbReference>
<dbReference type="EMBL" id="LGCM01000048">
    <property type="protein sequence ID" value="KPL79559.1"/>
    <property type="molecule type" value="Genomic_DNA"/>
</dbReference>
<dbReference type="AlphaFoldDB" id="A0A0P6XI71"/>
<keyword evidence="3" id="KW-1185">Reference proteome</keyword>
<evidence type="ECO:0000259" key="1">
    <source>
        <dbReference type="Pfam" id="PF12804"/>
    </source>
</evidence>
<dbReference type="GO" id="GO:0016779">
    <property type="term" value="F:nucleotidyltransferase activity"/>
    <property type="evidence" value="ECO:0007669"/>
    <property type="project" value="UniProtKB-ARBA"/>
</dbReference>
<sequence length="201" mass="21355">MESWKPTAGIILAAGAASRFGAPKLLQTWQGKPILHHVIETALQAGLSPLLLVVGANAHQIQQAACAYPVQIVSNPDWASGQATSIRAAVQALPAHVSAAVFLLGDQPRTPVELIDLLLLEQAASPHPILLPEAQGRPGNPTLFDRSTFAALMALTGDSGGRQLFTHFPPRKIPWPDPQVFQDIDTPDDYAQLIAGSSSEI</sequence>
<dbReference type="SUPFAM" id="SSF53448">
    <property type="entry name" value="Nucleotide-diphospho-sugar transferases"/>
    <property type="match status" value="1"/>
</dbReference>
<name>A0A0P6XI71_9CHLR</name>